<evidence type="ECO:0000313" key="6">
    <source>
        <dbReference type="EMBL" id="CEO51796.1"/>
    </source>
</evidence>
<feature type="transmembrane region" description="Helical" evidence="4">
    <location>
        <begin position="311"/>
        <end position="330"/>
    </location>
</feature>
<feature type="transmembrane region" description="Helical" evidence="4">
    <location>
        <begin position="336"/>
        <end position="359"/>
    </location>
</feature>
<organism evidence="6">
    <name type="scientific">Bionectria ochroleuca</name>
    <name type="common">Gliocladium roseum</name>
    <dbReference type="NCBI Taxonomy" id="29856"/>
    <lineage>
        <taxon>Eukaryota</taxon>
        <taxon>Fungi</taxon>
        <taxon>Dikarya</taxon>
        <taxon>Ascomycota</taxon>
        <taxon>Pezizomycotina</taxon>
        <taxon>Sordariomycetes</taxon>
        <taxon>Hypocreomycetidae</taxon>
        <taxon>Hypocreales</taxon>
        <taxon>Bionectriaceae</taxon>
        <taxon>Clonostachys</taxon>
    </lineage>
</organism>
<dbReference type="InterPro" id="IPR050327">
    <property type="entry name" value="Proton-linked_MCT"/>
</dbReference>
<gene>
    <name evidence="6" type="ORF">BN869_000007854_1</name>
</gene>
<feature type="transmembrane region" description="Helical" evidence="4">
    <location>
        <begin position="201"/>
        <end position="223"/>
    </location>
</feature>
<feature type="compositionally biased region" description="Polar residues" evidence="3">
    <location>
        <begin position="1"/>
        <end position="16"/>
    </location>
</feature>
<evidence type="ECO:0000256" key="1">
    <source>
        <dbReference type="ARBA" id="ARBA00004141"/>
    </source>
</evidence>
<name>A0A0B7KAT7_BIOOC</name>
<accession>A0A0B7KAT7</accession>
<keyword evidence="4" id="KW-0472">Membrane</keyword>
<sequence length="441" mass="46713">MSRASFSDGSHETAVSSLPAPESPKLDNQENNESVPEGGYGWVCVIASSLISAHTWGINSAYGVILAHYLSDDSFPGTSALEYAFVGGLSIGCAMLVSPIVTIIVHHHGIHIALYTGAVLQSLSFVASSFTKQSWQLFLSQGLCFGLGMGFCFVGSVGVVSHWFHKRRSLVNGITAAGAGLGGLVYSLAAGSMLINLGFAWTMRILGIVSFVVNLISGTLLRIPPSTKTDGNTFAFGLSALRDIRFILLLIWGILSVLAYVALLFSLSSYSVAVGLTQSQASVVSAILNLGQAFGRPVVGIMSDSLGRVNVASGATLIAGVLCLVFWVFAKTMATICVFAIMVGTVSGTIWAAAAPLTVEIVGLRHASSALGLFWLSLGPPTIVAEVIAVQLRNQATYTFPYLRVQMWVGALYISSAVFLFFGKIFDRVRGKIELEKPRAV</sequence>
<dbReference type="PROSITE" id="PS50850">
    <property type="entry name" value="MFS"/>
    <property type="match status" value="1"/>
</dbReference>
<dbReference type="PANTHER" id="PTHR11360">
    <property type="entry name" value="MONOCARBOXYLATE TRANSPORTER"/>
    <property type="match status" value="1"/>
</dbReference>
<dbReference type="InterPro" id="IPR036259">
    <property type="entry name" value="MFS_trans_sf"/>
</dbReference>
<dbReference type="SUPFAM" id="SSF103473">
    <property type="entry name" value="MFS general substrate transporter"/>
    <property type="match status" value="1"/>
</dbReference>
<proteinExistence type="inferred from homology"/>
<evidence type="ECO:0000259" key="5">
    <source>
        <dbReference type="PROSITE" id="PS50850"/>
    </source>
</evidence>
<feature type="region of interest" description="Disordered" evidence="3">
    <location>
        <begin position="1"/>
        <end position="33"/>
    </location>
</feature>
<feature type="transmembrane region" description="Helical" evidence="4">
    <location>
        <begin position="279"/>
        <end position="299"/>
    </location>
</feature>
<feature type="transmembrane region" description="Helical" evidence="4">
    <location>
        <begin position="137"/>
        <end position="164"/>
    </location>
</feature>
<dbReference type="GO" id="GO:0016020">
    <property type="term" value="C:membrane"/>
    <property type="evidence" value="ECO:0007669"/>
    <property type="project" value="UniProtKB-SubCell"/>
</dbReference>
<evidence type="ECO:0000256" key="2">
    <source>
        <dbReference type="ARBA" id="ARBA00006727"/>
    </source>
</evidence>
<comment type="subcellular location">
    <subcellularLocation>
        <location evidence="1">Membrane</location>
        <topology evidence="1">Multi-pass membrane protein</topology>
    </subcellularLocation>
</comment>
<keyword evidence="4" id="KW-1133">Transmembrane helix</keyword>
<feature type="transmembrane region" description="Helical" evidence="4">
    <location>
        <begin position="83"/>
        <end position="105"/>
    </location>
</feature>
<dbReference type="InterPro" id="IPR020846">
    <property type="entry name" value="MFS_dom"/>
</dbReference>
<feature type="domain" description="Major facilitator superfamily (MFS) profile" evidence="5">
    <location>
        <begin position="245"/>
        <end position="441"/>
    </location>
</feature>
<dbReference type="PANTHER" id="PTHR11360:SF315">
    <property type="entry name" value="TRANSPORTER MCH2-RELATED"/>
    <property type="match status" value="1"/>
</dbReference>
<feature type="transmembrane region" description="Helical" evidence="4">
    <location>
        <begin position="112"/>
        <end position="131"/>
    </location>
</feature>
<feature type="transmembrane region" description="Helical" evidence="4">
    <location>
        <begin position="244"/>
        <end position="267"/>
    </location>
</feature>
<protein>
    <recommendedName>
        <fullName evidence="5">Major facilitator superfamily (MFS) profile domain-containing protein</fullName>
    </recommendedName>
</protein>
<dbReference type="EMBL" id="CDPU01000025">
    <property type="protein sequence ID" value="CEO51796.1"/>
    <property type="molecule type" value="Genomic_DNA"/>
</dbReference>
<dbReference type="AlphaFoldDB" id="A0A0B7KAT7"/>
<feature type="transmembrane region" description="Helical" evidence="4">
    <location>
        <begin position="371"/>
        <end position="393"/>
    </location>
</feature>
<dbReference type="GO" id="GO:0022857">
    <property type="term" value="F:transmembrane transporter activity"/>
    <property type="evidence" value="ECO:0007669"/>
    <property type="project" value="InterPro"/>
</dbReference>
<comment type="similarity">
    <text evidence="2">Belongs to the major facilitator superfamily. Monocarboxylate porter (TC 2.A.1.13) family.</text>
</comment>
<evidence type="ECO:0000256" key="3">
    <source>
        <dbReference type="SAM" id="MobiDB-lite"/>
    </source>
</evidence>
<feature type="transmembrane region" description="Helical" evidence="4">
    <location>
        <begin position="176"/>
        <end position="195"/>
    </location>
</feature>
<dbReference type="Pfam" id="PF07690">
    <property type="entry name" value="MFS_1"/>
    <property type="match status" value="1"/>
</dbReference>
<evidence type="ECO:0000256" key="4">
    <source>
        <dbReference type="SAM" id="Phobius"/>
    </source>
</evidence>
<dbReference type="Gene3D" id="1.20.1250.20">
    <property type="entry name" value="MFS general substrate transporter like domains"/>
    <property type="match status" value="2"/>
</dbReference>
<dbReference type="InterPro" id="IPR011701">
    <property type="entry name" value="MFS"/>
</dbReference>
<feature type="transmembrane region" description="Helical" evidence="4">
    <location>
        <begin position="405"/>
        <end position="423"/>
    </location>
</feature>
<reference evidence="6" key="1">
    <citation type="submission" date="2015-01" db="EMBL/GenBank/DDBJ databases">
        <authorList>
            <person name="Durling Mikael"/>
        </authorList>
    </citation>
    <scope>NUCLEOTIDE SEQUENCE</scope>
</reference>
<keyword evidence="4" id="KW-0812">Transmembrane</keyword>